<comment type="caution">
    <text evidence="2">The sequence shown here is derived from an EMBL/GenBank/DDBJ whole genome shotgun (WGS) entry which is preliminary data.</text>
</comment>
<feature type="compositionally biased region" description="Basic and acidic residues" evidence="1">
    <location>
        <begin position="21"/>
        <end position="53"/>
    </location>
</feature>
<sequence>MALVTPNGTAGVVRCRVEVPDKNPVRGFPRDDRGAAAAERPRAPADGPRDGHARSCATGERSPVRMTRTHVAA</sequence>
<organism evidence="2 3">
    <name type="scientific">Streptomyces prasinosporus</name>
    <dbReference type="NCBI Taxonomy" id="68256"/>
    <lineage>
        <taxon>Bacteria</taxon>
        <taxon>Bacillati</taxon>
        <taxon>Actinomycetota</taxon>
        <taxon>Actinomycetes</taxon>
        <taxon>Kitasatosporales</taxon>
        <taxon>Streptomycetaceae</taxon>
        <taxon>Streptomyces</taxon>
        <taxon>Streptomyces albogriseolus group</taxon>
    </lineage>
</organism>
<protein>
    <submittedName>
        <fullName evidence="2">Uncharacterized protein</fullName>
    </submittedName>
</protein>
<proteinExistence type="predicted"/>
<accession>A0ABP6TNU4</accession>
<dbReference type="Proteomes" id="UP001501455">
    <property type="component" value="Unassembled WGS sequence"/>
</dbReference>
<gene>
    <name evidence="2" type="ORF">GCM10019016_040500</name>
</gene>
<reference evidence="3" key="1">
    <citation type="journal article" date="2019" name="Int. J. Syst. Evol. Microbiol.">
        <title>The Global Catalogue of Microorganisms (GCM) 10K type strain sequencing project: providing services to taxonomists for standard genome sequencing and annotation.</title>
        <authorList>
            <consortium name="The Broad Institute Genomics Platform"/>
            <consortium name="The Broad Institute Genome Sequencing Center for Infectious Disease"/>
            <person name="Wu L."/>
            <person name="Ma J."/>
        </authorList>
    </citation>
    <scope>NUCLEOTIDE SEQUENCE [LARGE SCALE GENOMIC DNA]</scope>
    <source>
        <strain evidence="3">JCM 4816</strain>
    </source>
</reference>
<dbReference type="EMBL" id="BAAAXF010000027">
    <property type="protein sequence ID" value="GAA3496949.1"/>
    <property type="molecule type" value="Genomic_DNA"/>
</dbReference>
<evidence type="ECO:0000256" key="1">
    <source>
        <dbReference type="SAM" id="MobiDB-lite"/>
    </source>
</evidence>
<evidence type="ECO:0000313" key="2">
    <source>
        <dbReference type="EMBL" id="GAA3496949.1"/>
    </source>
</evidence>
<name>A0ABP6TNU4_9ACTN</name>
<feature type="region of interest" description="Disordered" evidence="1">
    <location>
        <begin position="21"/>
        <end position="73"/>
    </location>
</feature>
<evidence type="ECO:0000313" key="3">
    <source>
        <dbReference type="Proteomes" id="UP001501455"/>
    </source>
</evidence>
<keyword evidence="3" id="KW-1185">Reference proteome</keyword>